<name>A0A482YD68_9EURY</name>
<comment type="caution">
    <text evidence="1">The sequence shown here is derived from an EMBL/GenBank/DDBJ whole genome shotgun (WGS) entry which is preliminary data.</text>
</comment>
<evidence type="ECO:0000313" key="1">
    <source>
        <dbReference type="EMBL" id="RZV10850.1"/>
    </source>
</evidence>
<evidence type="ECO:0000313" key="2">
    <source>
        <dbReference type="Proteomes" id="UP000291097"/>
    </source>
</evidence>
<dbReference type="Proteomes" id="UP000291097">
    <property type="component" value="Unassembled WGS sequence"/>
</dbReference>
<reference evidence="1 2" key="1">
    <citation type="submission" date="2019-02" db="EMBL/GenBank/DDBJ databases">
        <title>Genomic Encyclopedia of Archaeal and Bacterial Type Strains, Phase II (KMG-II): from individual species to whole genera.</title>
        <authorList>
            <person name="Goeker M."/>
        </authorList>
    </citation>
    <scope>NUCLEOTIDE SEQUENCE [LARGE SCALE GENOMIC DNA]</scope>
    <source>
        <strain evidence="1 2">DSM 18328</strain>
    </source>
</reference>
<dbReference type="AlphaFoldDB" id="A0A482YD68"/>
<accession>A0A482YD68</accession>
<protein>
    <submittedName>
        <fullName evidence="1">Uncharacterized protein</fullName>
    </submittedName>
</protein>
<gene>
    <name evidence="1" type="ORF">BDK88_2049</name>
</gene>
<dbReference type="EMBL" id="SHMP01000004">
    <property type="protein sequence ID" value="RZV10850.1"/>
    <property type="molecule type" value="Genomic_DNA"/>
</dbReference>
<organism evidence="1 2">
    <name type="scientific">Natrinema hispanicum</name>
    <dbReference type="NCBI Taxonomy" id="392421"/>
    <lineage>
        <taxon>Archaea</taxon>
        <taxon>Methanobacteriati</taxon>
        <taxon>Methanobacteriota</taxon>
        <taxon>Stenosarchaea group</taxon>
        <taxon>Halobacteria</taxon>
        <taxon>Halobacteriales</taxon>
        <taxon>Natrialbaceae</taxon>
        <taxon>Natrinema</taxon>
    </lineage>
</organism>
<proteinExistence type="predicted"/>
<sequence length="94" mass="10832">MGGGIAVVALPFETVFEGSDGRYYTDWQVRHRLRTDEWTFCMQQRTPYRRLVETDDDALLLLVPIELEELPAGREIRVSGCRARVVDTRRMSSA</sequence>